<dbReference type="InterPro" id="IPR012337">
    <property type="entry name" value="RNaseH-like_sf"/>
</dbReference>
<proteinExistence type="predicted"/>
<gene>
    <name evidence="2" type="ORF">LMG28140_01652</name>
</gene>
<dbReference type="PANTHER" id="PTHR46889:SF4">
    <property type="entry name" value="TRANSPOSASE INSO FOR INSERTION SEQUENCE ELEMENT IS911B-RELATED"/>
    <property type="match status" value="1"/>
</dbReference>
<evidence type="ECO:0000313" key="2">
    <source>
        <dbReference type="EMBL" id="CAD6524619.1"/>
    </source>
</evidence>
<sequence>MSRRGNCFDNAPIESFWGSLKNELVYHREFMTRSQAQKEITEYIEIFYNRQRTQERLDYLSPAAFTQRFHLRRIGA</sequence>
<dbReference type="Pfam" id="PF13333">
    <property type="entry name" value="rve_2"/>
    <property type="match status" value="1"/>
</dbReference>
<dbReference type="Proteomes" id="UP000598032">
    <property type="component" value="Unassembled WGS sequence"/>
</dbReference>
<dbReference type="InterPro" id="IPR001584">
    <property type="entry name" value="Integrase_cat-core"/>
</dbReference>
<evidence type="ECO:0000259" key="1">
    <source>
        <dbReference type="Pfam" id="PF13333"/>
    </source>
</evidence>
<accession>A0ABM8NH10</accession>
<dbReference type="SUPFAM" id="SSF53098">
    <property type="entry name" value="Ribonuclease H-like"/>
    <property type="match status" value="1"/>
</dbReference>
<organism evidence="2 3">
    <name type="scientific">Paraburkholderia metrosideri</name>
    <dbReference type="NCBI Taxonomy" id="580937"/>
    <lineage>
        <taxon>Bacteria</taxon>
        <taxon>Pseudomonadati</taxon>
        <taxon>Pseudomonadota</taxon>
        <taxon>Betaproteobacteria</taxon>
        <taxon>Burkholderiales</taxon>
        <taxon>Burkholderiaceae</taxon>
        <taxon>Paraburkholderia</taxon>
    </lineage>
</organism>
<dbReference type="EMBL" id="CAJHCP010000003">
    <property type="protein sequence ID" value="CAD6524619.1"/>
    <property type="molecule type" value="Genomic_DNA"/>
</dbReference>
<dbReference type="PANTHER" id="PTHR46889">
    <property type="entry name" value="TRANSPOSASE INSF FOR INSERTION SEQUENCE IS3B-RELATED"/>
    <property type="match status" value="1"/>
</dbReference>
<name>A0ABM8NH10_9BURK</name>
<dbReference type="InterPro" id="IPR050900">
    <property type="entry name" value="Transposase_IS3/IS150/IS904"/>
</dbReference>
<feature type="domain" description="Integrase catalytic" evidence="1">
    <location>
        <begin position="14"/>
        <end position="67"/>
    </location>
</feature>
<keyword evidence="3" id="KW-1185">Reference proteome</keyword>
<comment type="caution">
    <text evidence="2">The sequence shown here is derived from an EMBL/GenBank/DDBJ whole genome shotgun (WGS) entry which is preliminary data.</text>
</comment>
<reference evidence="2 3" key="1">
    <citation type="submission" date="2020-10" db="EMBL/GenBank/DDBJ databases">
        <authorList>
            <person name="Peeters C."/>
        </authorList>
    </citation>
    <scope>NUCLEOTIDE SEQUENCE [LARGE SCALE GENOMIC DNA]</scope>
    <source>
        <strain evidence="2 3">LMG 28140</strain>
    </source>
</reference>
<evidence type="ECO:0000313" key="3">
    <source>
        <dbReference type="Proteomes" id="UP000598032"/>
    </source>
</evidence>
<protein>
    <submittedName>
        <fullName evidence="2">IS3 family transposase ISBvi4</fullName>
    </submittedName>
</protein>